<feature type="repeat" description="ANK" evidence="3">
    <location>
        <begin position="1212"/>
        <end position="1244"/>
    </location>
</feature>
<organism evidence="8 9">
    <name type="scientific">Conoideocrella luteorostrata</name>
    <dbReference type="NCBI Taxonomy" id="1105319"/>
    <lineage>
        <taxon>Eukaryota</taxon>
        <taxon>Fungi</taxon>
        <taxon>Dikarya</taxon>
        <taxon>Ascomycota</taxon>
        <taxon>Pezizomycotina</taxon>
        <taxon>Sordariomycetes</taxon>
        <taxon>Hypocreomycetidae</taxon>
        <taxon>Hypocreales</taxon>
        <taxon>Clavicipitaceae</taxon>
        <taxon>Conoideocrella</taxon>
    </lineage>
</organism>
<feature type="region of interest" description="Disordered" evidence="4">
    <location>
        <begin position="204"/>
        <end position="234"/>
    </location>
</feature>
<dbReference type="SMART" id="SM00248">
    <property type="entry name" value="ANK"/>
    <property type="match status" value="21"/>
</dbReference>
<dbReference type="InterPro" id="IPR002110">
    <property type="entry name" value="Ankyrin_rpt"/>
</dbReference>
<feature type="repeat" description="ANK" evidence="3">
    <location>
        <begin position="1313"/>
        <end position="1345"/>
    </location>
</feature>
<dbReference type="InterPro" id="IPR036770">
    <property type="entry name" value="Ankyrin_rpt-contain_sf"/>
</dbReference>
<feature type="repeat" description="ANK" evidence="3">
    <location>
        <begin position="1380"/>
        <end position="1412"/>
    </location>
</feature>
<sequence length="1611" mass="177346">MSSTSEPLSHSDYLVGWICALPKELVAATAMLDEEYASLPKPPNDHNAYTFGRVGNHNVVIACLAKGEIGNNNAATVATRMASTFPSIKFGLLVGIGGGVPKSVRLGDVVVSTPTSKFGGVVQWDFGKAEKAGAFQQTGALNRPPTALLTALTKLERDHDMKGSKIPEYLENLKAKWPRLVPKYIRTSSLRDVLFRADYGHVEKPTFGQTGTPDEAEEDEEDDEDDEDDEEEEADCCINCDPSKIVSRRARDMRVHYGLIASGNQVIKDATFRDEVNKRLGGKVLCFEMEAAGLMNDFPCIVIRGICDYADSHKNKAWQEHAAAVAAAFAKELLSVVEPGEVDHMPAMKGSVHAFAKIACPCSRDKRSIAFPTLNQISHNIDNLVRRQNDQDEQIILDWLTPIDFTLLQSDLISKRQKGTGEWFLRSLEFQNWINHTTQTLFCPGNPGTGKTVMSSIVVDHLYTKFGNDRDVAIAYVYCSYQPQQEQKPEDLLASLLKQFARRNPKVFANVKGLYERHVSNGSRPSLDEIIKMLQSAIKLFCRVFIIVDALDEFHSSNYTNWKKILVLKKPWFASGAHINLFVTSRSISEITAEFLGDVQKDIRAPESDVLSYVNDNIMQFRVADRFAERPDVQDKIRSGIVRAADGMFLLATLLVKSLKCLPTLGHVTAVLQNSRQGQSGLVDMYQMAMKRIKAQEKGCRELAMQVLAWVTHAKRAISTTEVRHAVAIRSHQSKLDESFLPGVEILDSLCAGLVTVDKNSDLIRLVHYTAQEYFEETNPFPEAHREITTTCLTYLSFDNFSTGFCVDDEEFSVRLQQNPLYDYAARNWGHHAREAAETSEQLILYLENEANVSASSQAMMAFSRRYSNYSQEIPKLKGLHLAAYFGLGESIIRLLENGNILDVEDSHKRTPLWYAVDNGYDTVVDLLLAIGANPDSEDVGERTLLSYSAERGHETITKLLLACGVDPNSKATSKFYSGRTSLSFAAGNGHEEVVKLLLAIDADPDLKDLTGRTALSFAAENGHHAVVKLLLSKVADPDSKDLVQRTPLSFAADGGHEAVVKLLLAESSVDPHSKDLYGRSTLSYAVWSGDEGVVNQLVEKGVLLNSVDRDGRTPLCLAAGGGQESIVRLMLAMPGIDPDSSDMGGRTPLSLAARYGHAEVARLLLEDGKVDVNHKDNEGCTPLALATENGHENVVRLLLDRGVELESRDKDSRTPLFCAAENGRDVLVRLLLGKGVESDPRDNDRRTPLLCAAENGHETVIKLLVQNEVDFEAVDKSTRTLLWWAAEKGYEALATQLLERGVAGLELKDSKFGQTPLSCAAEKGHAGVVKFLVANGADPHTKDKDGRTPLSWAVENKFKDVIRILLALNTVNVNSMDIYGRTSLSYAAWTGDAISVQLLLENGARPELKDKKGWSPLFWAAKNEHEAVFKLLLENGADIESRDSHDRTPLSYGAENGQETMVKLLLKSGADIESRDSQYHMTPLLLAIGRGHEAVVKLLLENGADIEAKQKSNESTPLSWATFHRDAAIIKLLLDRGANVNARSLNGRTPLSSAAQYGHKAIVEALLEKGADPESRDKENMTPLSLAAKAGHAAVYMLLEKAANTGGGDR</sequence>
<evidence type="ECO:0000256" key="1">
    <source>
        <dbReference type="ARBA" id="ARBA00022737"/>
    </source>
</evidence>
<feature type="repeat" description="ANK" evidence="3">
    <location>
        <begin position="1078"/>
        <end position="1110"/>
    </location>
</feature>
<dbReference type="Proteomes" id="UP001251528">
    <property type="component" value="Unassembled WGS sequence"/>
</dbReference>
<feature type="repeat" description="ANK" evidence="3">
    <location>
        <begin position="1514"/>
        <end position="1546"/>
    </location>
</feature>
<evidence type="ECO:0000256" key="2">
    <source>
        <dbReference type="ARBA" id="ARBA00023043"/>
    </source>
</evidence>
<keyword evidence="9" id="KW-1185">Reference proteome</keyword>
<feature type="domain" description="Nucleoside phosphorylase" evidence="5">
    <location>
        <begin position="16"/>
        <end position="144"/>
    </location>
</feature>
<gene>
    <name evidence="8" type="ORF">QQS21_012766</name>
</gene>
<dbReference type="Gene3D" id="3.40.50.300">
    <property type="entry name" value="P-loop containing nucleotide triphosphate hydrolases"/>
    <property type="match status" value="1"/>
</dbReference>
<feature type="repeat" description="ANK" evidence="3">
    <location>
        <begin position="1480"/>
        <end position="1512"/>
    </location>
</feature>
<evidence type="ECO:0000313" key="9">
    <source>
        <dbReference type="Proteomes" id="UP001251528"/>
    </source>
</evidence>
<dbReference type="PANTHER" id="PTHR24123">
    <property type="entry name" value="ANKYRIN REPEAT-CONTAINING"/>
    <property type="match status" value="1"/>
</dbReference>
<dbReference type="Pfam" id="PF12796">
    <property type="entry name" value="Ank_2"/>
    <property type="match status" value="6"/>
</dbReference>
<feature type="repeat" description="ANK" evidence="3">
    <location>
        <begin position="1011"/>
        <end position="1043"/>
    </location>
</feature>
<keyword evidence="1" id="KW-0677">Repeat</keyword>
<evidence type="ECO:0000259" key="5">
    <source>
        <dbReference type="Pfam" id="PF01048"/>
    </source>
</evidence>
<dbReference type="Pfam" id="PF00023">
    <property type="entry name" value="Ank"/>
    <property type="match status" value="1"/>
</dbReference>
<feature type="repeat" description="ANK" evidence="3">
    <location>
        <begin position="1145"/>
        <end position="1169"/>
    </location>
</feature>
<proteinExistence type="predicted"/>
<protein>
    <recommendedName>
        <fullName evidence="10">Nucleoside phosphorylase domain-containing protein</fullName>
    </recommendedName>
</protein>
<dbReference type="GO" id="GO:0009116">
    <property type="term" value="P:nucleoside metabolic process"/>
    <property type="evidence" value="ECO:0007669"/>
    <property type="project" value="InterPro"/>
</dbReference>
<feature type="repeat" description="ANK" evidence="3">
    <location>
        <begin position="1547"/>
        <end position="1579"/>
    </location>
</feature>
<dbReference type="InterPro" id="IPR051165">
    <property type="entry name" value="Multifunctional_ANK_Repeat"/>
</dbReference>
<reference evidence="8" key="1">
    <citation type="submission" date="2023-06" db="EMBL/GenBank/DDBJ databases">
        <title>Conoideocrella luteorostrata (Hypocreales: Clavicipitaceae), a potential biocontrol fungus for elongate hemlock scale in United States Christmas tree production areas.</title>
        <authorList>
            <person name="Barrett H."/>
            <person name="Lovett B."/>
            <person name="Macias A.M."/>
            <person name="Stajich J.E."/>
            <person name="Kasson M.T."/>
        </authorList>
    </citation>
    <scope>NUCLEOTIDE SEQUENCE</scope>
    <source>
        <strain evidence="8">ARSEF 14590</strain>
    </source>
</reference>
<dbReference type="Pfam" id="PF22939">
    <property type="entry name" value="WHD_GPIID"/>
    <property type="match status" value="1"/>
</dbReference>
<feature type="repeat" description="ANK" evidence="3">
    <location>
        <begin position="1245"/>
        <end position="1277"/>
    </location>
</feature>
<dbReference type="SUPFAM" id="SSF52540">
    <property type="entry name" value="P-loop containing nucleoside triphosphate hydrolases"/>
    <property type="match status" value="1"/>
</dbReference>
<dbReference type="EMBL" id="JASWJB010000624">
    <property type="protein sequence ID" value="KAK2589553.1"/>
    <property type="molecule type" value="Genomic_DNA"/>
</dbReference>
<dbReference type="PROSITE" id="PS50297">
    <property type="entry name" value="ANK_REP_REGION"/>
    <property type="match status" value="14"/>
</dbReference>
<comment type="caution">
    <text evidence="8">The sequence shown here is derived from an EMBL/GenBank/DDBJ whole genome shotgun (WGS) entry which is preliminary data.</text>
</comment>
<dbReference type="Gene3D" id="3.40.50.1580">
    <property type="entry name" value="Nucleoside phosphorylase domain"/>
    <property type="match status" value="1"/>
</dbReference>
<dbReference type="InterPro" id="IPR027417">
    <property type="entry name" value="P-loop_NTPase"/>
</dbReference>
<feature type="domain" description="Nephrocystin 3-like N-terminal" evidence="7">
    <location>
        <begin position="419"/>
        <end position="586"/>
    </location>
</feature>
<dbReference type="Pfam" id="PF13637">
    <property type="entry name" value="Ank_4"/>
    <property type="match status" value="1"/>
</dbReference>
<feature type="domain" description="GPI inositol-deacylase winged helix" evidence="6">
    <location>
        <begin position="697"/>
        <end position="775"/>
    </location>
</feature>
<name>A0AAJ0CAJ6_9HYPO</name>
<evidence type="ECO:0000256" key="4">
    <source>
        <dbReference type="SAM" id="MobiDB-lite"/>
    </source>
</evidence>
<feature type="repeat" description="ANK" evidence="3">
    <location>
        <begin position="1446"/>
        <end position="1478"/>
    </location>
</feature>
<dbReference type="Gene3D" id="1.25.40.20">
    <property type="entry name" value="Ankyrin repeat-containing domain"/>
    <property type="match status" value="8"/>
</dbReference>
<evidence type="ECO:0000313" key="8">
    <source>
        <dbReference type="EMBL" id="KAK2589553.1"/>
    </source>
</evidence>
<dbReference type="GO" id="GO:0003824">
    <property type="term" value="F:catalytic activity"/>
    <property type="evidence" value="ECO:0007669"/>
    <property type="project" value="InterPro"/>
</dbReference>
<dbReference type="Pfam" id="PF24883">
    <property type="entry name" value="NPHP3_N"/>
    <property type="match status" value="1"/>
</dbReference>
<feature type="repeat" description="ANK" evidence="3">
    <location>
        <begin position="908"/>
        <end position="940"/>
    </location>
</feature>
<feature type="repeat" description="ANK" evidence="3">
    <location>
        <begin position="1179"/>
        <end position="1211"/>
    </location>
</feature>
<dbReference type="PANTHER" id="PTHR24123:SF33">
    <property type="entry name" value="PROTEIN HOS4"/>
    <property type="match status" value="1"/>
</dbReference>
<keyword evidence="2 3" id="KW-0040">ANK repeat</keyword>
<dbReference type="SUPFAM" id="SSF48403">
    <property type="entry name" value="Ankyrin repeat"/>
    <property type="match status" value="2"/>
</dbReference>
<evidence type="ECO:0000256" key="3">
    <source>
        <dbReference type="PROSITE-ProRule" id="PRU00023"/>
    </source>
</evidence>
<feature type="compositionally biased region" description="Acidic residues" evidence="4">
    <location>
        <begin position="214"/>
        <end position="234"/>
    </location>
</feature>
<dbReference type="InterPro" id="IPR054471">
    <property type="entry name" value="GPIID_WHD"/>
</dbReference>
<feature type="repeat" description="ANK" evidence="3">
    <location>
        <begin position="978"/>
        <end position="1010"/>
    </location>
</feature>
<dbReference type="InterPro" id="IPR056884">
    <property type="entry name" value="NPHP3-like_N"/>
</dbReference>
<feature type="repeat" description="ANK" evidence="3">
    <location>
        <begin position="1413"/>
        <end position="1445"/>
    </location>
</feature>
<evidence type="ECO:0000259" key="6">
    <source>
        <dbReference type="Pfam" id="PF22939"/>
    </source>
</evidence>
<dbReference type="InterPro" id="IPR035994">
    <property type="entry name" value="Nucleoside_phosphorylase_sf"/>
</dbReference>
<accession>A0AAJ0CAJ6</accession>
<dbReference type="InterPro" id="IPR000845">
    <property type="entry name" value="Nucleoside_phosphorylase_d"/>
</dbReference>
<evidence type="ECO:0008006" key="10">
    <source>
        <dbReference type="Google" id="ProtNLM"/>
    </source>
</evidence>
<evidence type="ECO:0000259" key="7">
    <source>
        <dbReference type="Pfam" id="PF24883"/>
    </source>
</evidence>
<dbReference type="PROSITE" id="PS50088">
    <property type="entry name" value="ANK_REPEAT"/>
    <property type="match status" value="15"/>
</dbReference>
<dbReference type="SUPFAM" id="SSF53167">
    <property type="entry name" value="Purine and uridine phosphorylases"/>
    <property type="match status" value="1"/>
</dbReference>
<dbReference type="Pfam" id="PF01048">
    <property type="entry name" value="PNP_UDP_1"/>
    <property type="match status" value="1"/>
</dbReference>
<dbReference type="PRINTS" id="PR01415">
    <property type="entry name" value="ANKYRIN"/>
</dbReference>